<comment type="caution">
    <text evidence="2">The sequence shown here is derived from an EMBL/GenBank/DDBJ whole genome shotgun (WGS) entry which is preliminary data.</text>
</comment>
<dbReference type="AlphaFoldDB" id="A3VGX8"/>
<sequence>MPCPKRGRPMTGLPADGAIRSITPCIRPRSP</sequence>
<evidence type="ECO:0000256" key="1">
    <source>
        <dbReference type="SAM" id="MobiDB-lite"/>
    </source>
</evidence>
<accession>A3VGX8</accession>
<dbReference type="Proteomes" id="UP000002931">
    <property type="component" value="Unassembled WGS sequence"/>
</dbReference>
<name>A3VGX8_9RHOB</name>
<organism evidence="2 3">
    <name type="scientific">Maritimibacter alkaliphilus HTCC2654</name>
    <dbReference type="NCBI Taxonomy" id="314271"/>
    <lineage>
        <taxon>Bacteria</taxon>
        <taxon>Pseudomonadati</taxon>
        <taxon>Pseudomonadota</taxon>
        <taxon>Alphaproteobacteria</taxon>
        <taxon>Rhodobacterales</taxon>
        <taxon>Roseobacteraceae</taxon>
        <taxon>Maritimibacter</taxon>
    </lineage>
</organism>
<reference evidence="2 3" key="1">
    <citation type="journal article" date="2010" name="J. Bacteriol.">
        <title>Genome sequences of Pelagibaca bermudensis HTCC2601T and Maritimibacter alkaliphilus HTCC2654T, the type strains of two marine Roseobacter genera.</title>
        <authorList>
            <person name="Thrash J.C."/>
            <person name="Cho J.C."/>
            <person name="Ferriera S."/>
            <person name="Johnson J."/>
            <person name="Vergin K.L."/>
            <person name="Giovannoni S.J."/>
        </authorList>
    </citation>
    <scope>NUCLEOTIDE SEQUENCE [LARGE SCALE GENOMIC DNA]</scope>
    <source>
        <strain evidence="2 3">HTCC2654</strain>
    </source>
</reference>
<evidence type="ECO:0000313" key="2">
    <source>
        <dbReference type="EMBL" id="EAQ12533.1"/>
    </source>
</evidence>
<feature type="region of interest" description="Disordered" evidence="1">
    <location>
        <begin position="1"/>
        <end position="31"/>
    </location>
</feature>
<dbReference type="EMBL" id="AAMT01000008">
    <property type="protein sequence ID" value="EAQ12533.1"/>
    <property type="molecule type" value="Genomic_DNA"/>
</dbReference>
<protein>
    <submittedName>
        <fullName evidence="2">Uncharacterized protein</fullName>
    </submittedName>
</protein>
<keyword evidence="3" id="KW-1185">Reference proteome</keyword>
<gene>
    <name evidence="2" type="ORF">RB2654_14645</name>
</gene>
<evidence type="ECO:0000313" key="3">
    <source>
        <dbReference type="Proteomes" id="UP000002931"/>
    </source>
</evidence>
<dbReference type="HOGENOM" id="CLU_3397327_0_0_5"/>
<proteinExistence type="predicted"/>